<keyword evidence="3" id="KW-1185">Reference proteome</keyword>
<evidence type="ECO:0000313" key="2">
    <source>
        <dbReference type="EMBL" id="PRQ49601.1"/>
    </source>
</evidence>
<protein>
    <submittedName>
        <fullName evidence="2">Uncharacterized protein</fullName>
    </submittedName>
</protein>
<name>A0A2P6RT71_ROSCH</name>
<proteinExistence type="predicted"/>
<dbReference type="Gramene" id="PRQ49601">
    <property type="protein sequence ID" value="PRQ49601"/>
    <property type="gene ID" value="RchiOBHm_Chr2g0123741"/>
</dbReference>
<evidence type="ECO:0000313" key="3">
    <source>
        <dbReference type="Proteomes" id="UP000238479"/>
    </source>
</evidence>
<gene>
    <name evidence="2" type="ORF">RchiOBHm_Chr2g0123741</name>
</gene>
<feature type="region of interest" description="Disordered" evidence="1">
    <location>
        <begin position="63"/>
        <end position="96"/>
    </location>
</feature>
<feature type="compositionally biased region" description="Basic and acidic residues" evidence="1">
    <location>
        <begin position="63"/>
        <end position="74"/>
    </location>
</feature>
<sequence>MFFDWILDLGLAYFGWCDDVPKLQRNLISLSQLDSKGCRVSSAGGVMKITRGGMVLMKGEQCGRHAGDMQETREKKKRKRHAREKKKRRKHEPALKRELERECAGERVCWRVEYIYIPYRQKEGERGQRAQTPEREVHIQLQESSRCRR</sequence>
<comment type="caution">
    <text evidence="2">The sequence shown here is derived from an EMBL/GenBank/DDBJ whole genome shotgun (WGS) entry which is preliminary data.</text>
</comment>
<organism evidence="2 3">
    <name type="scientific">Rosa chinensis</name>
    <name type="common">China rose</name>
    <dbReference type="NCBI Taxonomy" id="74649"/>
    <lineage>
        <taxon>Eukaryota</taxon>
        <taxon>Viridiplantae</taxon>
        <taxon>Streptophyta</taxon>
        <taxon>Embryophyta</taxon>
        <taxon>Tracheophyta</taxon>
        <taxon>Spermatophyta</taxon>
        <taxon>Magnoliopsida</taxon>
        <taxon>eudicotyledons</taxon>
        <taxon>Gunneridae</taxon>
        <taxon>Pentapetalae</taxon>
        <taxon>rosids</taxon>
        <taxon>fabids</taxon>
        <taxon>Rosales</taxon>
        <taxon>Rosaceae</taxon>
        <taxon>Rosoideae</taxon>
        <taxon>Rosoideae incertae sedis</taxon>
        <taxon>Rosa</taxon>
    </lineage>
</organism>
<dbReference type="EMBL" id="PDCK01000040">
    <property type="protein sequence ID" value="PRQ49601.1"/>
    <property type="molecule type" value="Genomic_DNA"/>
</dbReference>
<feature type="region of interest" description="Disordered" evidence="1">
    <location>
        <begin position="123"/>
        <end position="149"/>
    </location>
</feature>
<feature type="compositionally biased region" description="Basic residues" evidence="1">
    <location>
        <begin position="75"/>
        <end position="91"/>
    </location>
</feature>
<reference evidence="2 3" key="1">
    <citation type="journal article" date="2018" name="Nat. Genet.">
        <title>The Rosa genome provides new insights in the design of modern roses.</title>
        <authorList>
            <person name="Bendahmane M."/>
        </authorList>
    </citation>
    <scope>NUCLEOTIDE SEQUENCE [LARGE SCALE GENOMIC DNA]</scope>
    <source>
        <strain evidence="3">cv. Old Blush</strain>
    </source>
</reference>
<dbReference type="Proteomes" id="UP000238479">
    <property type="component" value="Chromosome 2"/>
</dbReference>
<accession>A0A2P6RT71</accession>
<dbReference type="AlphaFoldDB" id="A0A2P6RT71"/>
<feature type="compositionally biased region" description="Basic and acidic residues" evidence="1">
    <location>
        <begin position="123"/>
        <end position="138"/>
    </location>
</feature>
<evidence type="ECO:0000256" key="1">
    <source>
        <dbReference type="SAM" id="MobiDB-lite"/>
    </source>
</evidence>